<sequence length="399" mass="41480">MGVIGISLIVASVVWVILRPPPWLTPLQVLLRWRGAGSTAGAIAEAGSGADSGAGDTKAKAAAAEERPQGSHHGVEPGRRAEPGTQSQNRTTSASSSDPDQHQRQVPRGGRDAASVSSKQQQHQAAASMPPPPPPFVVQPPAIVEPPTVTEPDEQTTPKATPASLPSIPVPSFSLDDVPLGPTPSRAAAAPSPALRGPTSSAAAASLGPMMMPPPPPAGRMPPPAGRLPSLAQFPAANSAQRARGPTPNRSRPAPSSSLGLAPPPTHSSKPSKPNRKVLLTPGHSPLDWARISGPNADLRGVESSTSYLRVTPSMLKRMTGRKGKDAWMALNGKVYNVTPYADFHPGGVPELMRGAGRDATKLYGEVHPWVNYETMLAACLVGLLVEESEGASELDQMD</sequence>
<dbReference type="Pfam" id="PF00173">
    <property type="entry name" value="Cyt-b5"/>
    <property type="match status" value="1"/>
</dbReference>
<dbReference type="STRING" id="78410.A0A0P7C1N2"/>
<dbReference type="Gene3D" id="3.10.120.10">
    <property type="entry name" value="Cytochrome b5-like heme/steroid binding domain"/>
    <property type="match status" value="1"/>
</dbReference>
<dbReference type="GO" id="GO:0020037">
    <property type="term" value="F:heme binding"/>
    <property type="evidence" value="ECO:0007669"/>
    <property type="project" value="TreeGrafter"/>
</dbReference>
<dbReference type="InterPro" id="IPR001199">
    <property type="entry name" value="Cyt_B5-like_heme/steroid-bd"/>
</dbReference>
<evidence type="ECO:0000256" key="1">
    <source>
        <dbReference type="ARBA" id="ARBA00022617"/>
    </source>
</evidence>
<protein>
    <recommendedName>
        <fullName evidence="5">Cytochrome b5 heme-binding domain-containing protein</fullName>
    </recommendedName>
</protein>
<feature type="region of interest" description="Disordered" evidence="4">
    <location>
        <begin position="44"/>
        <end position="287"/>
    </location>
</feature>
<dbReference type="GO" id="GO:0005737">
    <property type="term" value="C:cytoplasm"/>
    <property type="evidence" value="ECO:0007669"/>
    <property type="project" value="TreeGrafter"/>
</dbReference>
<comment type="caution">
    <text evidence="6">The sequence shown here is derived from an EMBL/GenBank/DDBJ whole genome shotgun (WGS) entry which is preliminary data.</text>
</comment>
<evidence type="ECO:0000313" key="7">
    <source>
        <dbReference type="Proteomes" id="UP000050424"/>
    </source>
</evidence>
<dbReference type="GO" id="GO:0046872">
    <property type="term" value="F:metal ion binding"/>
    <property type="evidence" value="ECO:0007669"/>
    <property type="project" value="UniProtKB-KW"/>
</dbReference>
<evidence type="ECO:0000256" key="2">
    <source>
        <dbReference type="ARBA" id="ARBA00022723"/>
    </source>
</evidence>
<dbReference type="InterPro" id="IPR036400">
    <property type="entry name" value="Cyt_B5-like_heme/steroid_sf"/>
</dbReference>
<dbReference type="AlphaFoldDB" id="A0A0P7C1N2"/>
<keyword evidence="7" id="KW-1185">Reference proteome</keyword>
<dbReference type="EMBL" id="LKCW01000004">
    <property type="protein sequence ID" value="KPM45880.1"/>
    <property type="molecule type" value="Genomic_DNA"/>
</dbReference>
<dbReference type="PROSITE" id="PS50255">
    <property type="entry name" value="CYTOCHROME_B5_2"/>
    <property type="match status" value="1"/>
</dbReference>
<feature type="compositionally biased region" description="Pro residues" evidence="4">
    <location>
        <begin position="129"/>
        <end position="138"/>
    </location>
</feature>
<feature type="compositionally biased region" description="Low complexity" evidence="4">
    <location>
        <begin position="250"/>
        <end position="272"/>
    </location>
</feature>
<dbReference type="PANTHER" id="PTHR46237:SF1">
    <property type="entry name" value="CYTOCHROME B5 REDUCTASE 4"/>
    <property type="match status" value="1"/>
</dbReference>
<dbReference type="InterPro" id="IPR051872">
    <property type="entry name" value="Cytochrome_b5/Flavoprotein_Rdt"/>
</dbReference>
<reference evidence="6 7" key="1">
    <citation type="submission" date="2015-09" db="EMBL/GenBank/DDBJ databases">
        <title>Draft genome of a European isolate of the apple canker pathogen Neonectria ditissima.</title>
        <authorList>
            <person name="Gomez-Cortecero A."/>
            <person name="Harrison R.J."/>
            <person name="Armitage A.D."/>
        </authorList>
    </citation>
    <scope>NUCLEOTIDE SEQUENCE [LARGE SCALE GENOMIC DNA]</scope>
    <source>
        <strain evidence="6 7">R09/05</strain>
    </source>
</reference>
<evidence type="ECO:0000256" key="4">
    <source>
        <dbReference type="SAM" id="MobiDB-lite"/>
    </source>
</evidence>
<feature type="compositionally biased region" description="Pro residues" evidence="4">
    <location>
        <begin position="211"/>
        <end position="226"/>
    </location>
</feature>
<keyword evidence="3" id="KW-0408">Iron</keyword>
<name>A0A0P7C1N2_9HYPO</name>
<organism evidence="6 7">
    <name type="scientific">Neonectria ditissima</name>
    <dbReference type="NCBI Taxonomy" id="78410"/>
    <lineage>
        <taxon>Eukaryota</taxon>
        <taxon>Fungi</taxon>
        <taxon>Dikarya</taxon>
        <taxon>Ascomycota</taxon>
        <taxon>Pezizomycotina</taxon>
        <taxon>Sordariomycetes</taxon>
        <taxon>Hypocreomycetidae</taxon>
        <taxon>Hypocreales</taxon>
        <taxon>Nectriaceae</taxon>
        <taxon>Neonectria</taxon>
    </lineage>
</organism>
<feature type="compositionally biased region" description="Low complexity" evidence="4">
    <location>
        <begin position="44"/>
        <end position="56"/>
    </location>
</feature>
<dbReference type="GO" id="GO:0004128">
    <property type="term" value="F:cytochrome-b5 reductase activity, acting on NAD(P)H"/>
    <property type="evidence" value="ECO:0007669"/>
    <property type="project" value="TreeGrafter"/>
</dbReference>
<dbReference type="SMART" id="SM01117">
    <property type="entry name" value="Cyt-b5"/>
    <property type="match status" value="1"/>
</dbReference>
<feature type="compositionally biased region" description="Low complexity" evidence="4">
    <location>
        <begin position="183"/>
        <end position="210"/>
    </location>
</feature>
<feature type="compositionally biased region" description="Polar residues" evidence="4">
    <location>
        <begin position="84"/>
        <end position="98"/>
    </location>
</feature>
<feature type="domain" description="Cytochrome b5 heme-binding" evidence="5">
    <location>
        <begin position="308"/>
        <end position="386"/>
    </location>
</feature>
<dbReference type="FunFam" id="3.10.120.10:FF:000001">
    <property type="entry name" value="Cytochrome b5 reductase 4"/>
    <property type="match status" value="1"/>
</dbReference>
<gene>
    <name evidence="6" type="ORF">AK830_g628</name>
</gene>
<evidence type="ECO:0000259" key="5">
    <source>
        <dbReference type="PROSITE" id="PS50255"/>
    </source>
</evidence>
<accession>A0A0P7C1N2</accession>
<proteinExistence type="predicted"/>
<dbReference type="Proteomes" id="UP000050424">
    <property type="component" value="Unassembled WGS sequence"/>
</dbReference>
<dbReference type="OrthoDB" id="432299at2759"/>
<evidence type="ECO:0000256" key="3">
    <source>
        <dbReference type="ARBA" id="ARBA00023004"/>
    </source>
</evidence>
<dbReference type="SUPFAM" id="SSF55856">
    <property type="entry name" value="Cytochrome b5-like heme/steroid binding domain"/>
    <property type="match status" value="1"/>
</dbReference>
<dbReference type="PANTHER" id="PTHR46237">
    <property type="entry name" value="CYTOCHROME B5 REDUCTASE 4 FAMILY MEMBER"/>
    <property type="match status" value="1"/>
</dbReference>
<feature type="compositionally biased region" description="Low complexity" evidence="4">
    <location>
        <begin position="113"/>
        <end position="128"/>
    </location>
</feature>
<keyword evidence="2" id="KW-0479">Metal-binding</keyword>
<evidence type="ECO:0000313" key="6">
    <source>
        <dbReference type="EMBL" id="KPM45880.1"/>
    </source>
</evidence>
<feature type="compositionally biased region" description="Basic and acidic residues" evidence="4">
    <location>
        <begin position="57"/>
        <end position="82"/>
    </location>
</feature>
<keyword evidence="1" id="KW-0349">Heme</keyword>